<dbReference type="KEGG" id="hyl:LPB072_16100"/>
<evidence type="ECO:0000256" key="1">
    <source>
        <dbReference type="ARBA" id="ARBA00004978"/>
    </source>
</evidence>
<evidence type="ECO:0000259" key="9">
    <source>
        <dbReference type="PROSITE" id="PS51186"/>
    </source>
</evidence>
<keyword evidence="12" id="KW-1185">Reference proteome</keyword>
<dbReference type="GO" id="GO:0019491">
    <property type="term" value="P:ectoine biosynthetic process"/>
    <property type="evidence" value="ECO:0007669"/>
    <property type="project" value="UniProtKB-UniPathway"/>
</dbReference>
<dbReference type="EMBL" id="LVWD01000011">
    <property type="protein sequence ID" value="OAD42141.1"/>
    <property type="molecule type" value="Genomic_DNA"/>
</dbReference>
<dbReference type="OrthoDB" id="2436196at2"/>
<dbReference type="InterPro" id="IPR016181">
    <property type="entry name" value="Acyl_CoA_acyltransferase"/>
</dbReference>
<dbReference type="GO" id="GO:0033816">
    <property type="term" value="F:diaminobutyrate acetyltransferase activity"/>
    <property type="evidence" value="ECO:0007669"/>
    <property type="project" value="UniProtKB-EC"/>
</dbReference>
<dbReference type="Pfam" id="PF00583">
    <property type="entry name" value="Acetyltransf_1"/>
    <property type="match status" value="1"/>
</dbReference>
<evidence type="ECO:0000313" key="13">
    <source>
        <dbReference type="Proteomes" id="UP000185680"/>
    </source>
</evidence>
<evidence type="ECO:0000313" key="12">
    <source>
        <dbReference type="Proteomes" id="UP000185657"/>
    </source>
</evidence>
<dbReference type="PANTHER" id="PTHR43072:SF23">
    <property type="entry name" value="UPF0039 PROTEIN C11D3.02C"/>
    <property type="match status" value="1"/>
</dbReference>
<evidence type="ECO:0000313" key="10">
    <source>
        <dbReference type="EMBL" id="AOW14136.1"/>
    </source>
</evidence>
<dbReference type="PROSITE" id="PS51186">
    <property type="entry name" value="GNAT"/>
    <property type="match status" value="1"/>
</dbReference>
<dbReference type="SUPFAM" id="SSF55729">
    <property type="entry name" value="Acyl-CoA N-acyltransferases (Nat)"/>
    <property type="match status" value="1"/>
</dbReference>
<comment type="pathway">
    <text evidence="1 8">Amine and polyamine biosynthesis; ectoine biosynthesis; L-ectoine from L-aspartate 4-semialdehyde: step 2/3.</text>
</comment>
<evidence type="ECO:0000313" key="11">
    <source>
        <dbReference type="EMBL" id="OAD42141.1"/>
    </source>
</evidence>
<evidence type="ECO:0000256" key="5">
    <source>
        <dbReference type="ARBA" id="ARBA00022679"/>
    </source>
</evidence>
<evidence type="ECO:0000256" key="6">
    <source>
        <dbReference type="ARBA" id="ARBA00023315"/>
    </source>
</evidence>
<feature type="domain" description="N-acetyltransferase" evidence="9">
    <location>
        <begin position="15"/>
        <end position="179"/>
    </location>
</feature>
<evidence type="ECO:0000256" key="7">
    <source>
        <dbReference type="ARBA" id="ARBA00048924"/>
    </source>
</evidence>
<dbReference type="NCBIfam" id="TIGR02406">
    <property type="entry name" value="ectoine_EctA"/>
    <property type="match status" value="1"/>
</dbReference>
<reference evidence="10 13" key="2">
    <citation type="submission" date="2016-10" db="EMBL/GenBank/DDBJ databases">
        <title>Hydorgenophaga sp. LPB0072 isolated from gastropod.</title>
        <authorList>
            <person name="Kim E."/>
            <person name="Yi H."/>
        </authorList>
    </citation>
    <scope>NUCLEOTIDE SEQUENCE [LARGE SCALE GENOMIC DNA]</scope>
    <source>
        <strain evidence="10 13">LPB0072</strain>
    </source>
</reference>
<reference evidence="11 12" key="1">
    <citation type="submission" date="2016-02" db="EMBL/GenBank/DDBJ databases">
        <title>Draft genome sequence of Hydrogenophaga sp. LPB0072.</title>
        <authorList>
            <person name="Shin S.-K."/>
            <person name="Yi H."/>
        </authorList>
    </citation>
    <scope>NUCLEOTIDE SEQUENCE [LARGE SCALE GENOMIC DNA]</scope>
    <source>
        <strain evidence="11 12">LPB0072</strain>
    </source>
</reference>
<dbReference type="Gene3D" id="3.40.630.30">
    <property type="match status" value="1"/>
</dbReference>
<comment type="similarity">
    <text evidence="2 8">Belongs to the acetyltransferase family. EctA subfamily.</text>
</comment>
<name>A0A162T0P6_9BURK</name>
<dbReference type="EC" id="2.3.1.178" evidence="3 8"/>
<dbReference type="PANTHER" id="PTHR43072">
    <property type="entry name" value="N-ACETYLTRANSFERASE"/>
    <property type="match status" value="1"/>
</dbReference>
<evidence type="ECO:0000256" key="2">
    <source>
        <dbReference type="ARBA" id="ARBA00010712"/>
    </source>
</evidence>
<dbReference type="Proteomes" id="UP000185657">
    <property type="component" value="Unassembled WGS sequence"/>
</dbReference>
<dbReference type="RefSeq" id="WP_066089253.1">
    <property type="nucleotide sequence ID" value="NZ_CP017476.1"/>
</dbReference>
<evidence type="ECO:0000256" key="3">
    <source>
        <dbReference type="ARBA" id="ARBA00012355"/>
    </source>
</evidence>
<evidence type="ECO:0000256" key="8">
    <source>
        <dbReference type="RuleBase" id="RU365045"/>
    </source>
</evidence>
<accession>A0A162T0P6</accession>
<keyword evidence="5 8" id="KW-0808">Transferase</keyword>
<dbReference type="CDD" id="cd04301">
    <property type="entry name" value="NAT_SF"/>
    <property type="match status" value="1"/>
</dbReference>
<dbReference type="EMBL" id="CP017476">
    <property type="protein sequence ID" value="AOW14136.1"/>
    <property type="molecule type" value="Genomic_DNA"/>
</dbReference>
<dbReference type="Proteomes" id="UP000185680">
    <property type="component" value="Chromosome"/>
</dbReference>
<evidence type="ECO:0000256" key="4">
    <source>
        <dbReference type="ARBA" id="ARBA00017935"/>
    </source>
</evidence>
<dbReference type="InterPro" id="IPR000182">
    <property type="entry name" value="GNAT_dom"/>
</dbReference>
<keyword evidence="6 8" id="KW-0012">Acyltransferase</keyword>
<sequence>MSIRSRNESSHAPSLQFRSALPTDGAALWRLIQATGTLELNSAYFYLLFATDFGRTCLIAEEAGEVVGAVIGYHPPEQESTAFVWQVGLLPRLRGRGLGLALLEQWIALPANRGCQWVTATVDDDNAASQALFKRFAVQHAAECQVTPHFTADLFPAGHPAEPLYRIGPLSLKAADPAPSSQAPQLTTAG</sequence>
<dbReference type="UniPathway" id="UPA00067">
    <property type="reaction ID" value="UER00122"/>
</dbReference>
<protein>
    <recommendedName>
        <fullName evidence="4 8">L-2,4-diaminobutyric acid acetyltransferase</fullName>
        <shortName evidence="8">DABA acetyltransferase</shortName>
        <ecNumber evidence="3 8">2.3.1.178</ecNumber>
    </recommendedName>
</protein>
<proteinExistence type="inferred from homology"/>
<comment type="catalytic activity">
    <reaction evidence="7 8">
        <text>L-2,4-diaminobutanoate + acetyl-CoA = (2S)-4-acetamido-2-aminobutanoate + CoA + H(+)</text>
        <dbReference type="Rhea" id="RHEA:16901"/>
        <dbReference type="ChEBI" id="CHEBI:15378"/>
        <dbReference type="ChEBI" id="CHEBI:57287"/>
        <dbReference type="ChEBI" id="CHEBI:57288"/>
        <dbReference type="ChEBI" id="CHEBI:58761"/>
        <dbReference type="ChEBI" id="CHEBI:58929"/>
        <dbReference type="EC" id="2.3.1.178"/>
    </reaction>
</comment>
<comment type="function">
    <text evidence="8">Catalyzes the acetylation of L-2,4-diaminobutyrate (DABA) to gamma-N-acetyl-alpha,gamma-diaminobutyric acid (ADABA) with acetyl coenzyme A.</text>
</comment>
<gene>
    <name evidence="8" type="primary">ectA</name>
    <name evidence="10" type="ORF">LPB072_16100</name>
    <name evidence="11" type="ORF">LPB72_09230</name>
</gene>
<dbReference type="AlphaFoldDB" id="A0A162T0P6"/>
<dbReference type="InterPro" id="IPR012772">
    <property type="entry name" value="Ectoine_EctA"/>
</dbReference>
<dbReference type="STRING" id="1763535.LPB072_16100"/>
<organism evidence="10 13">
    <name type="scientific">Hydrogenophaga crassostreae</name>
    <dbReference type="NCBI Taxonomy" id="1763535"/>
    <lineage>
        <taxon>Bacteria</taxon>
        <taxon>Pseudomonadati</taxon>
        <taxon>Pseudomonadota</taxon>
        <taxon>Betaproteobacteria</taxon>
        <taxon>Burkholderiales</taxon>
        <taxon>Comamonadaceae</taxon>
        <taxon>Hydrogenophaga</taxon>
    </lineage>
</organism>